<evidence type="ECO:0000256" key="9">
    <source>
        <dbReference type="ARBA" id="ARBA00023303"/>
    </source>
</evidence>
<feature type="transmembrane region" description="Helical" evidence="11">
    <location>
        <begin position="46"/>
        <end position="67"/>
    </location>
</feature>
<evidence type="ECO:0000256" key="7">
    <source>
        <dbReference type="ARBA" id="ARBA00023173"/>
    </source>
</evidence>
<dbReference type="PANTHER" id="PTHR43427">
    <property type="entry name" value="CHLORIDE CHANNEL PROTEIN CLC-E"/>
    <property type="match status" value="1"/>
</dbReference>
<dbReference type="PANTHER" id="PTHR43427:SF6">
    <property type="entry name" value="CHLORIDE CHANNEL PROTEIN CLC-E"/>
    <property type="match status" value="1"/>
</dbReference>
<keyword evidence="14" id="KW-1185">Reference proteome</keyword>
<keyword evidence="6 11" id="KW-0472">Membrane</keyword>
<evidence type="ECO:0000256" key="4">
    <source>
        <dbReference type="ARBA" id="ARBA00022989"/>
    </source>
</evidence>
<dbReference type="GO" id="GO:0034707">
    <property type="term" value="C:chloride channel complex"/>
    <property type="evidence" value="ECO:0007669"/>
    <property type="project" value="UniProtKB-KW"/>
</dbReference>
<dbReference type="PRINTS" id="PR00762">
    <property type="entry name" value="CLCHANNEL"/>
</dbReference>
<accession>A0A2W1N418</accession>
<feature type="transmembrane region" description="Helical" evidence="11">
    <location>
        <begin position="87"/>
        <end position="108"/>
    </location>
</feature>
<evidence type="ECO:0000259" key="12">
    <source>
        <dbReference type="PROSITE" id="PS51371"/>
    </source>
</evidence>
<evidence type="ECO:0000256" key="8">
    <source>
        <dbReference type="ARBA" id="ARBA00023214"/>
    </source>
</evidence>
<sequence>MLRKLKRLYINFLLFRKAFINYPFRRFNFIEIFLIWLSQKISRSQFLIISGILVGLSAGLAGVFLKIYVHYIQSFLNNSIPFEVRIFVYAILPLIGITLTTLIVKYLFKSDEEKELSFVLKDISQNQSRVKSNKMYSQIIQSGITVGFGGSVGLETPIAVTGSAIGSNYALRYRLGFKERTLLLASGAAAGIAAAFNAPIAGVMFAFEILLTGLVFTDFIPLVIAAICGSLLSTIILNEEVLFNLQAREIFNHTNVIYFIILGVLTGLYARYFLVVGQKVHHFFNGFKKNKFLLKALIGGSLLSLLCVLFPPLYGEGYLHIKTLHQGNVDLLIHESLFRYFESSNAIVILFLVCAILLKAFATSITLSAGGNGGNFAPSLVAGGFLGFLFGYVLEWMGFGDVPTTNLMLVGMAGVMSGAMYAPLTAIFLIAEVSSGYDLFVPLMIVSVIAYAINRFFSPINPVYLELAEKGEIFTTQQDQNILAHISLKECMNTNTCIINTNNSMDEVLQLFRKSDQNTIAVIDNHQQFFGVINRVQLRPYLLGKIAIEDTSIMDLAINPPFVVGHDDSVMQVTKMFDEADVWQLPLLNENRNFEGFISRSKILTNYRSLLKDYSE</sequence>
<keyword evidence="4 11" id="KW-1133">Transmembrane helix</keyword>
<feature type="domain" description="CBS" evidence="12">
    <location>
        <begin position="492"/>
        <end position="548"/>
    </location>
</feature>
<reference evidence="13 14" key="1">
    <citation type="submission" date="2018-06" db="EMBL/GenBank/DDBJ databases">
        <title>The draft genome sequence of Crocinitomix sp. SM1701.</title>
        <authorList>
            <person name="Zhang X."/>
        </authorList>
    </citation>
    <scope>NUCLEOTIDE SEQUENCE [LARGE SCALE GENOMIC DNA]</scope>
    <source>
        <strain evidence="13 14">SM1701</strain>
    </source>
</reference>
<keyword evidence="7" id="KW-0869">Chloride channel</keyword>
<dbReference type="InterPro" id="IPR001807">
    <property type="entry name" value="ClC"/>
</dbReference>
<dbReference type="InterPro" id="IPR046342">
    <property type="entry name" value="CBS_dom_sf"/>
</dbReference>
<feature type="transmembrane region" description="Helical" evidence="11">
    <location>
        <begin position="292"/>
        <end position="314"/>
    </location>
</feature>
<feature type="transmembrane region" description="Helical" evidence="11">
    <location>
        <begin position="219"/>
        <end position="238"/>
    </location>
</feature>
<evidence type="ECO:0000256" key="11">
    <source>
        <dbReference type="SAM" id="Phobius"/>
    </source>
</evidence>
<feature type="transmembrane region" description="Helical" evidence="11">
    <location>
        <begin position="406"/>
        <end position="431"/>
    </location>
</feature>
<dbReference type="Proteomes" id="UP000249248">
    <property type="component" value="Unassembled WGS sequence"/>
</dbReference>
<feature type="transmembrane region" description="Helical" evidence="11">
    <location>
        <begin position="346"/>
        <end position="370"/>
    </location>
</feature>
<dbReference type="CDD" id="cd02205">
    <property type="entry name" value="CBS_pair_SF"/>
    <property type="match status" value="1"/>
</dbReference>
<evidence type="ECO:0000313" key="14">
    <source>
        <dbReference type="Proteomes" id="UP000249248"/>
    </source>
</evidence>
<feature type="transmembrane region" description="Helical" evidence="11">
    <location>
        <begin position="437"/>
        <end position="457"/>
    </location>
</feature>
<name>A0A2W1N418_9FLAO</name>
<keyword evidence="10" id="KW-0129">CBS domain</keyword>
<dbReference type="PROSITE" id="PS51371">
    <property type="entry name" value="CBS"/>
    <property type="match status" value="2"/>
</dbReference>
<dbReference type="Gene3D" id="1.10.3080.10">
    <property type="entry name" value="Clc chloride channel"/>
    <property type="match status" value="1"/>
</dbReference>
<proteinExistence type="predicted"/>
<comment type="subcellular location">
    <subcellularLocation>
        <location evidence="1">Membrane</location>
        <topology evidence="1">Multi-pass membrane protein</topology>
    </subcellularLocation>
</comment>
<evidence type="ECO:0000256" key="3">
    <source>
        <dbReference type="ARBA" id="ARBA00022692"/>
    </source>
</evidence>
<feature type="transmembrane region" description="Helical" evidence="11">
    <location>
        <begin position="182"/>
        <end position="207"/>
    </location>
</feature>
<dbReference type="InterPro" id="IPR000644">
    <property type="entry name" value="CBS_dom"/>
</dbReference>
<keyword evidence="3 11" id="KW-0812">Transmembrane</keyword>
<dbReference type="SUPFAM" id="SSF81340">
    <property type="entry name" value="Clc chloride channel"/>
    <property type="match status" value="1"/>
</dbReference>
<keyword evidence="5" id="KW-0406">Ion transport</keyword>
<keyword evidence="2" id="KW-0813">Transport</keyword>
<keyword evidence="8" id="KW-0868">Chloride</keyword>
<dbReference type="SUPFAM" id="SSF54631">
    <property type="entry name" value="CBS-domain pair"/>
    <property type="match status" value="1"/>
</dbReference>
<gene>
    <name evidence="13" type="ORF">DNU06_00455</name>
</gene>
<protein>
    <submittedName>
        <fullName evidence="13">Chloride channel protein</fullName>
    </submittedName>
</protein>
<evidence type="ECO:0000256" key="1">
    <source>
        <dbReference type="ARBA" id="ARBA00004141"/>
    </source>
</evidence>
<evidence type="ECO:0000256" key="2">
    <source>
        <dbReference type="ARBA" id="ARBA00022448"/>
    </source>
</evidence>
<evidence type="ECO:0000256" key="6">
    <source>
        <dbReference type="ARBA" id="ARBA00023136"/>
    </source>
</evidence>
<dbReference type="Pfam" id="PF00571">
    <property type="entry name" value="CBS"/>
    <property type="match status" value="1"/>
</dbReference>
<feature type="transmembrane region" description="Helical" evidence="11">
    <location>
        <begin position="376"/>
        <end position="394"/>
    </location>
</feature>
<dbReference type="InterPro" id="IPR050368">
    <property type="entry name" value="ClC-type_chloride_channel"/>
</dbReference>
<dbReference type="Gene3D" id="3.10.580.10">
    <property type="entry name" value="CBS-domain"/>
    <property type="match status" value="1"/>
</dbReference>
<dbReference type="EMBL" id="QKSB01000001">
    <property type="protein sequence ID" value="PZE18340.1"/>
    <property type="molecule type" value="Genomic_DNA"/>
</dbReference>
<dbReference type="RefSeq" id="WP_111061241.1">
    <property type="nucleotide sequence ID" value="NZ_JBHUCU010000007.1"/>
</dbReference>
<feature type="domain" description="CBS" evidence="12">
    <location>
        <begin position="557"/>
        <end position="614"/>
    </location>
</feature>
<dbReference type="CDD" id="cd00400">
    <property type="entry name" value="Voltage_gated_ClC"/>
    <property type="match status" value="1"/>
</dbReference>
<evidence type="ECO:0000313" key="13">
    <source>
        <dbReference type="EMBL" id="PZE18340.1"/>
    </source>
</evidence>
<dbReference type="InterPro" id="IPR014743">
    <property type="entry name" value="Cl-channel_core"/>
</dbReference>
<comment type="caution">
    <text evidence="13">The sequence shown here is derived from an EMBL/GenBank/DDBJ whole genome shotgun (WGS) entry which is preliminary data.</text>
</comment>
<dbReference type="GO" id="GO:0005254">
    <property type="term" value="F:chloride channel activity"/>
    <property type="evidence" value="ECO:0007669"/>
    <property type="project" value="UniProtKB-KW"/>
</dbReference>
<feature type="transmembrane region" description="Helical" evidence="11">
    <location>
        <begin position="250"/>
        <end position="272"/>
    </location>
</feature>
<evidence type="ECO:0000256" key="5">
    <source>
        <dbReference type="ARBA" id="ARBA00023065"/>
    </source>
</evidence>
<keyword evidence="9" id="KW-0407">Ion channel</keyword>
<dbReference type="Pfam" id="PF00654">
    <property type="entry name" value="Voltage_CLC"/>
    <property type="match status" value="1"/>
</dbReference>
<organism evidence="13 14">
    <name type="scientific">Putridiphycobacter roseus</name>
    <dbReference type="NCBI Taxonomy" id="2219161"/>
    <lineage>
        <taxon>Bacteria</taxon>
        <taxon>Pseudomonadati</taxon>
        <taxon>Bacteroidota</taxon>
        <taxon>Flavobacteriia</taxon>
        <taxon>Flavobacteriales</taxon>
        <taxon>Crocinitomicaceae</taxon>
        <taxon>Putridiphycobacter</taxon>
    </lineage>
</organism>
<dbReference type="OrthoDB" id="9812438at2"/>
<dbReference type="AlphaFoldDB" id="A0A2W1N418"/>
<evidence type="ECO:0000256" key="10">
    <source>
        <dbReference type="PROSITE-ProRule" id="PRU00703"/>
    </source>
</evidence>